<comment type="similarity">
    <text evidence="4">Belongs to the TRAFAC class dynamin-like GTPase superfamily. GB1/RHD3 GTPase family.</text>
</comment>
<evidence type="ECO:0000256" key="1">
    <source>
        <dbReference type="ARBA" id="ARBA00022741"/>
    </source>
</evidence>
<gene>
    <name evidence="7" type="ORF">CHIRRI_LOCUS14776</name>
</gene>
<evidence type="ECO:0000256" key="4">
    <source>
        <dbReference type="PROSITE-ProRule" id="PRU01052"/>
    </source>
</evidence>
<evidence type="ECO:0000256" key="2">
    <source>
        <dbReference type="ARBA" id="ARBA00022801"/>
    </source>
</evidence>
<evidence type="ECO:0000313" key="8">
    <source>
        <dbReference type="Proteomes" id="UP001153620"/>
    </source>
</evidence>
<dbReference type="Pfam" id="PF02263">
    <property type="entry name" value="GBP"/>
    <property type="match status" value="1"/>
</dbReference>
<dbReference type="Proteomes" id="UP001153620">
    <property type="component" value="Chromosome 4"/>
</dbReference>
<dbReference type="PROSITE" id="PS51715">
    <property type="entry name" value="G_GB1_RHD3"/>
    <property type="match status" value="1"/>
</dbReference>
<proteinExistence type="inferred from homology"/>
<keyword evidence="5" id="KW-0175">Coiled coil</keyword>
<sequence length="542" mass="62589">MSHEHPYGKALNVLSFSKDNKVLIDEDAMKKMFEHPDVKNRKIVSFSIIGAYRKGKSFFLDYCLRFLYAHYPSINFPNNPTSDKENWMGAENEPLSGFSWRSGSIRDTTGIIMWSDIFLHTSTVNGDKIAIIVMDTQGLFDNQTSPVGNSRIFALGTLSSSIEVLNLFSVVQEDQLQYLQFATEFAKFAANDSHGNAGKSFQKLVFLIRDWVNPDEHPFGFEGGATYLQHFLKIQNEQKPELQSVRKFIQSSFEEIDCALLPHPGNIVTGGSRKRIKYNGSWGGMSEDFKDELFAVIETLLKPDDLIIKKINDKDLEGFEYLEFMLQYFQIFQSDDIPQAQSIYESTVEKQINMLVESCVENYKETIYKNTDLITNVTQIPIFHNMSKNQAMLMYNESKKMGNISHEIKFSRILSEKIDKIFQEWSDRSEKNMKKIEEETERTRLALEEKQKAEIQQIESEKRAAEELNKLNLLNAEAKNENYLKDKEIAEVMLKAEKERVAMIEAAKEKETEFRKQLQAMLEEEKRNPRVVNYNTGPCTIL</sequence>
<keyword evidence="1" id="KW-0547">Nucleotide-binding</keyword>
<evidence type="ECO:0000259" key="6">
    <source>
        <dbReference type="PROSITE" id="PS51715"/>
    </source>
</evidence>
<keyword evidence="2" id="KW-0378">Hydrolase</keyword>
<name>A0A9N9WZA8_9DIPT</name>
<dbReference type="InterPro" id="IPR030386">
    <property type="entry name" value="G_GB1_RHD3_dom"/>
</dbReference>
<keyword evidence="8" id="KW-1185">Reference proteome</keyword>
<protein>
    <recommendedName>
        <fullName evidence="6">GB1/RHD3-type G domain-containing protein</fullName>
    </recommendedName>
</protein>
<evidence type="ECO:0000256" key="5">
    <source>
        <dbReference type="SAM" id="Coils"/>
    </source>
</evidence>
<organism evidence="7 8">
    <name type="scientific">Chironomus riparius</name>
    <dbReference type="NCBI Taxonomy" id="315576"/>
    <lineage>
        <taxon>Eukaryota</taxon>
        <taxon>Metazoa</taxon>
        <taxon>Ecdysozoa</taxon>
        <taxon>Arthropoda</taxon>
        <taxon>Hexapoda</taxon>
        <taxon>Insecta</taxon>
        <taxon>Pterygota</taxon>
        <taxon>Neoptera</taxon>
        <taxon>Endopterygota</taxon>
        <taxon>Diptera</taxon>
        <taxon>Nematocera</taxon>
        <taxon>Chironomoidea</taxon>
        <taxon>Chironomidae</taxon>
        <taxon>Chironominae</taxon>
        <taxon>Chironomus</taxon>
    </lineage>
</organism>
<dbReference type="InterPro" id="IPR015894">
    <property type="entry name" value="Guanylate-bd_N"/>
</dbReference>
<dbReference type="Gene3D" id="3.40.50.300">
    <property type="entry name" value="P-loop containing nucleotide triphosphate hydrolases"/>
    <property type="match status" value="1"/>
</dbReference>
<accession>A0A9N9WZA8</accession>
<reference evidence="7" key="1">
    <citation type="submission" date="2022-01" db="EMBL/GenBank/DDBJ databases">
        <authorList>
            <person name="King R."/>
        </authorList>
    </citation>
    <scope>NUCLEOTIDE SEQUENCE</scope>
</reference>
<feature type="coiled-coil region" evidence="5">
    <location>
        <begin position="433"/>
        <end position="528"/>
    </location>
</feature>
<dbReference type="GO" id="GO:0005525">
    <property type="term" value="F:GTP binding"/>
    <property type="evidence" value="ECO:0007669"/>
    <property type="project" value="UniProtKB-KW"/>
</dbReference>
<keyword evidence="3" id="KW-0342">GTP-binding</keyword>
<dbReference type="PANTHER" id="PTHR10751">
    <property type="entry name" value="GUANYLATE BINDING PROTEIN"/>
    <property type="match status" value="1"/>
</dbReference>
<dbReference type="GO" id="GO:0003924">
    <property type="term" value="F:GTPase activity"/>
    <property type="evidence" value="ECO:0007669"/>
    <property type="project" value="InterPro"/>
</dbReference>
<dbReference type="SUPFAM" id="SSF48340">
    <property type="entry name" value="Interferon-induced guanylate-binding protein 1 (GBP1), C-terminal domain"/>
    <property type="match status" value="1"/>
</dbReference>
<dbReference type="InterPro" id="IPR027417">
    <property type="entry name" value="P-loop_NTPase"/>
</dbReference>
<dbReference type="OrthoDB" id="7788754at2759"/>
<feature type="domain" description="GB1/RHD3-type G" evidence="6">
    <location>
        <begin position="40"/>
        <end position="305"/>
    </location>
</feature>
<evidence type="ECO:0000256" key="3">
    <source>
        <dbReference type="ARBA" id="ARBA00023134"/>
    </source>
</evidence>
<dbReference type="EMBL" id="OU895880">
    <property type="protein sequence ID" value="CAG9811969.1"/>
    <property type="molecule type" value="Genomic_DNA"/>
</dbReference>
<evidence type="ECO:0000313" key="7">
    <source>
        <dbReference type="EMBL" id="CAG9811969.1"/>
    </source>
</evidence>
<reference evidence="7" key="2">
    <citation type="submission" date="2022-10" db="EMBL/GenBank/DDBJ databases">
        <authorList>
            <consortium name="ENA_rothamsted_submissions"/>
            <consortium name="culmorum"/>
            <person name="King R."/>
        </authorList>
    </citation>
    <scope>NUCLEOTIDE SEQUENCE</scope>
</reference>
<dbReference type="AlphaFoldDB" id="A0A9N9WZA8"/>
<dbReference type="SUPFAM" id="SSF52540">
    <property type="entry name" value="P-loop containing nucleoside triphosphate hydrolases"/>
    <property type="match status" value="1"/>
</dbReference>
<dbReference type="InterPro" id="IPR036543">
    <property type="entry name" value="Guanylate-bd_C_sf"/>
</dbReference>